<dbReference type="Pfam" id="PF00643">
    <property type="entry name" value="zf-B_box"/>
    <property type="match status" value="1"/>
</dbReference>
<feature type="compositionally biased region" description="Acidic residues" evidence="5">
    <location>
        <begin position="86"/>
        <end position="119"/>
    </location>
</feature>
<dbReference type="PROSITE" id="PS50119">
    <property type="entry name" value="ZF_BBOX"/>
    <property type="match status" value="1"/>
</dbReference>
<dbReference type="PANTHER" id="PTHR31717:SF132">
    <property type="entry name" value="ZINC FINGER PROTEIN CONSTANS-LIKE 1-LIKE"/>
    <property type="match status" value="1"/>
</dbReference>
<protein>
    <recommendedName>
        <fullName evidence="6">B box-type domain-containing protein</fullName>
    </recommendedName>
</protein>
<keyword evidence="2 4" id="KW-0863">Zinc-finger</keyword>
<dbReference type="AlphaFoldDB" id="A0AAV5JMP5"/>
<evidence type="ECO:0000313" key="8">
    <source>
        <dbReference type="Proteomes" id="UP001054252"/>
    </source>
</evidence>
<proteinExistence type="predicted"/>
<feature type="compositionally biased region" description="Low complexity" evidence="5">
    <location>
        <begin position="179"/>
        <end position="196"/>
    </location>
</feature>
<evidence type="ECO:0000259" key="6">
    <source>
        <dbReference type="PROSITE" id="PS50119"/>
    </source>
</evidence>
<keyword evidence="8" id="KW-1185">Reference proteome</keyword>
<accession>A0AAV5JMP5</accession>
<evidence type="ECO:0000256" key="4">
    <source>
        <dbReference type="PROSITE-ProRule" id="PRU00024"/>
    </source>
</evidence>
<feature type="compositionally biased region" description="Basic and acidic residues" evidence="5">
    <location>
        <begin position="201"/>
        <end position="220"/>
    </location>
</feature>
<gene>
    <name evidence="7" type="ORF">SLEP1_g26578</name>
</gene>
<organism evidence="7 8">
    <name type="scientific">Rubroshorea leprosula</name>
    <dbReference type="NCBI Taxonomy" id="152421"/>
    <lineage>
        <taxon>Eukaryota</taxon>
        <taxon>Viridiplantae</taxon>
        <taxon>Streptophyta</taxon>
        <taxon>Embryophyta</taxon>
        <taxon>Tracheophyta</taxon>
        <taxon>Spermatophyta</taxon>
        <taxon>Magnoliopsida</taxon>
        <taxon>eudicotyledons</taxon>
        <taxon>Gunneridae</taxon>
        <taxon>Pentapetalae</taxon>
        <taxon>rosids</taxon>
        <taxon>malvids</taxon>
        <taxon>Malvales</taxon>
        <taxon>Dipterocarpaceae</taxon>
        <taxon>Rubroshorea</taxon>
    </lineage>
</organism>
<dbReference type="SMART" id="SM00336">
    <property type="entry name" value="BBOX"/>
    <property type="match status" value="1"/>
</dbReference>
<sequence length="259" mass="27799">MKNCELCGGAAGIYCESDQASLCWDCDRKVHGANFLVAKHTRSLLCHSCQQPTLWRASGQNLGSAVCVCDSCSGVDCKEEERTQESEECEEDEGNDDYDDQEEMMVEDSGDEEEDEDGENQVVPWSGDSSQPSPPVVSFDSSSAGEDEVVSDIGGGGFGLKRMRENLAVYSDDDIGCSSSHLGSGASAGGEAVSGALKQRRLGELNQSERTEDHGEETKSKPTAIVSSLKRLQKEMITNNGNAAATVIGICRLSRDQNH</sequence>
<feature type="region of interest" description="Disordered" evidence="5">
    <location>
        <begin position="82"/>
        <end position="157"/>
    </location>
</feature>
<evidence type="ECO:0000256" key="3">
    <source>
        <dbReference type="ARBA" id="ARBA00022833"/>
    </source>
</evidence>
<dbReference type="CDD" id="cd19821">
    <property type="entry name" value="Bbox1_BBX-like"/>
    <property type="match status" value="1"/>
</dbReference>
<evidence type="ECO:0000256" key="1">
    <source>
        <dbReference type="ARBA" id="ARBA00022723"/>
    </source>
</evidence>
<dbReference type="PANTHER" id="PTHR31717">
    <property type="entry name" value="ZINC FINGER PROTEIN CONSTANS-LIKE 10"/>
    <property type="match status" value="1"/>
</dbReference>
<feature type="compositionally biased region" description="Low complexity" evidence="5">
    <location>
        <begin position="126"/>
        <end position="143"/>
    </location>
</feature>
<evidence type="ECO:0000256" key="2">
    <source>
        <dbReference type="ARBA" id="ARBA00022771"/>
    </source>
</evidence>
<comment type="caution">
    <text evidence="7">The sequence shown here is derived from an EMBL/GenBank/DDBJ whole genome shotgun (WGS) entry which is preliminary data.</text>
</comment>
<dbReference type="GO" id="GO:0008270">
    <property type="term" value="F:zinc ion binding"/>
    <property type="evidence" value="ECO:0007669"/>
    <property type="project" value="UniProtKB-KW"/>
</dbReference>
<feature type="domain" description="B box-type" evidence="6">
    <location>
        <begin position="1"/>
        <end position="45"/>
    </location>
</feature>
<evidence type="ECO:0000256" key="5">
    <source>
        <dbReference type="SAM" id="MobiDB-lite"/>
    </source>
</evidence>
<dbReference type="EMBL" id="BPVZ01000044">
    <property type="protein sequence ID" value="GKV15829.1"/>
    <property type="molecule type" value="Genomic_DNA"/>
</dbReference>
<keyword evidence="1" id="KW-0479">Metal-binding</keyword>
<name>A0AAV5JMP5_9ROSI</name>
<feature type="region of interest" description="Disordered" evidence="5">
    <location>
        <begin position="179"/>
        <end position="224"/>
    </location>
</feature>
<evidence type="ECO:0000313" key="7">
    <source>
        <dbReference type="EMBL" id="GKV15829.1"/>
    </source>
</evidence>
<reference evidence="7 8" key="1">
    <citation type="journal article" date="2021" name="Commun. Biol.">
        <title>The genome of Shorea leprosula (Dipterocarpaceae) highlights the ecological relevance of drought in aseasonal tropical rainforests.</title>
        <authorList>
            <person name="Ng K.K.S."/>
            <person name="Kobayashi M.J."/>
            <person name="Fawcett J.A."/>
            <person name="Hatakeyama M."/>
            <person name="Paape T."/>
            <person name="Ng C.H."/>
            <person name="Ang C.C."/>
            <person name="Tnah L.H."/>
            <person name="Lee C.T."/>
            <person name="Nishiyama T."/>
            <person name="Sese J."/>
            <person name="O'Brien M.J."/>
            <person name="Copetti D."/>
            <person name="Mohd Noor M.I."/>
            <person name="Ong R.C."/>
            <person name="Putra M."/>
            <person name="Sireger I.Z."/>
            <person name="Indrioko S."/>
            <person name="Kosugi Y."/>
            <person name="Izuno A."/>
            <person name="Isagi Y."/>
            <person name="Lee S.L."/>
            <person name="Shimizu K.K."/>
        </authorList>
    </citation>
    <scope>NUCLEOTIDE SEQUENCE [LARGE SCALE GENOMIC DNA]</scope>
    <source>
        <strain evidence="7">214</strain>
    </source>
</reference>
<dbReference type="InterPro" id="IPR049808">
    <property type="entry name" value="CONSTANS-like_Bbox1"/>
</dbReference>
<dbReference type="InterPro" id="IPR000315">
    <property type="entry name" value="Znf_B-box"/>
</dbReference>
<keyword evidence="3" id="KW-0862">Zinc</keyword>
<dbReference type="Proteomes" id="UP001054252">
    <property type="component" value="Unassembled WGS sequence"/>
</dbReference>